<feature type="binding site" evidence="6 9">
    <location>
        <begin position="138"/>
        <end position="140"/>
    </location>
    <ligand>
        <name>substrate</name>
    </ligand>
</feature>
<evidence type="ECO:0000256" key="1">
    <source>
        <dbReference type="ARBA" id="ARBA00004821"/>
    </source>
</evidence>
<dbReference type="NCBIfam" id="TIGR00214">
    <property type="entry name" value="lipB"/>
    <property type="match status" value="1"/>
</dbReference>
<dbReference type="EC" id="2.3.1.181" evidence="6 7"/>
<keyword evidence="13" id="KW-1185">Reference proteome</keyword>
<comment type="subcellular location">
    <subcellularLocation>
        <location evidence="6">Cytoplasm</location>
    </subcellularLocation>
</comment>
<dbReference type="HAMAP" id="MF_00013">
    <property type="entry name" value="LipB"/>
    <property type="match status" value="1"/>
</dbReference>
<name>A0A1J8NGI0_9COXI</name>
<comment type="catalytic activity">
    <reaction evidence="6 7">
        <text>octanoyl-[ACP] + L-lysyl-[protein] = N(6)-octanoyl-L-lysyl-[protein] + holo-[ACP] + H(+)</text>
        <dbReference type="Rhea" id="RHEA:17665"/>
        <dbReference type="Rhea" id="RHEA-COMP:9636"/>
        <dbReference type="Rhea" id="RHEA-COMP:9685"/>
        <dbReference type="Rhea" id="RHEA-COMP:9752"/>
        <dbReference type="Rhea" id="RHEA-COMP:9928"/>
        <dbReference type="ChEBI" id="CHEBI:15378"/>
        <dbReference type="ChEBI" id="CHEBI:29969"/>
        <dbReference type="ChEBI" id="CHEBI:64479"/>
        <dbReference type="ChEBI" id="CHEBI:78463"/>
        <dbReference type="ChEBI" id="CHEBI:78809"/>
        <dbReference type="EC" id="2.3.1.181"/>
    </reaction>
</comment>
<protein>
    <recommendedName>
        <fullName evidence="6 7">Octanoyltransferase</fullName>
        <ecNumber evidence="6 7">2.3.1.181</ecNumber>
    </recommendedName>
    <alternativeName>
        <fullName evidence="6">Lipoate-protein ligase B</fullName>
    </alternativeName>
    <alternativeName>
        <fullName evidence="6">Lipoyl/octanoyl transferase</fullName>
    </alternativeName>
    <alternativeName>
        <fullName evidence="6">Octanoyl-[acyl-carrier-protein]-protein N-octanoyltransferase</fullName>
    </alternativeName>
</protein>
<dbReference type="FunFam" id="3.30.930.10:FF:000020">
    <property type="entry name" value="Octanoyltransferase"/>
    <property type="match status" value="1"/>
</dbReference>
<dbReference type="InterPro" id="IPR020605">
    <property type="entry name" value="Octanoyltransferase_CS"/>
</dbReference>
<dbReference type="Pfam" id="PF21948">
    <property type="entry name" value="LplA-B_cat"/>
    <property type="match status" value="1"/>
</dbReference>
<dbReference type="PROSITE" id="PS51733">
    <property type="entry name" value="BPL_LPL_CATALYTIC"/>
    <property type="match status" value="1"/>
</dbReference>
<organism evidence="12 13">
    <name type="scientific">Candidatus Rickettsiella isopodorum</name>
    <dbReference type="NCBI Taxonomy" id="1225476"/>
    <lineage>
        <taxon>Bacteria</taxon>
        <taxon>Pseudomonadati</taxon>
        <taxon>Pseudomonadota</taxon>
        <taxon>Gammaproteobacteria</taxon>
        <taxon>Legionellales</taxon>
        <taxon>Coxiellaceae</taxon>
        <taxon>Rickettsiella</taxon>
    </lineage>
</organism>
<dbReference type="CDD" id="cd16444">
    <property type="entry name" value="LipB"/>
    <property type="match status" value="1"/>
</dbReference>
<dbReference type="NCBIfam" id="NF010922">
    <property type="entry name" value="PRK14342.1"/>
    <property type="match status" value="1"/>
</dbReference>
<feature type="active site" description="Acyl-thioester intermediate" evidence="6 8">
    <location>
        <position position="169"/>
    </location>
</feature>
<dbReference type="InterPro" id="IPR004143">
    <property type="entry name" value="BPL_LPL_catalytic"/>
</dbReference>
<keyword evidence="4 6" id="KW-0012">Acyltransferase</keyword>
<dbReference type="STRING" id="1225476.A1D18_06205"/>
<keyword evidence="3 6" id="KW-0808">Transferase</keyword>
<dbReference type="PANTHER" id="PTHR10993">
    <property type="entry name" value="OCTANOYLTRANSFERASE"/>
    <property type="match status" value="1"/>
</dbReference>
<dbReference type="PROSITE" id="PS01313">
    <property type="entry name" value="LIPB"/>
    <property type="match status" value="1"/>
</dbReference>
<evidence type="ECO:0000256" key="8">
    <source>
        <dbReference type="PIRSR" id="PIRSR016262-1"/>
    </source>
</evidence>
<dbReference type="GO" id="GO:0005737">
    <property type="term" value="C:cytoplasm"/>
    <property type="evidence" value="ECO:0007669"/>
    <property type="project" value="UniProtKB-SubCell"/>
</dbReference>
<keyword evidence="2 6" id="KW-0963">Cytoplasm</keyword>
<dbReference type="EMBL" id="LUKY01000033">
    <property type="protein sequence ID" value="OIZ94425.1"/>
    <property type="molecule type" value="Genomic_DNA"/>
</dbReference>
<evidence type="ECO:0000256" key="3">
    <source>
        <dbReference type="ARBA" id="ARBA00022679"/>
    </source>
</evidence>
<dbReference type="InterPro" id="IPR045864">
    <property type="entry name" value="aa-tRNA-synth_II/BPL/LPL"/>
</dbReference>
<evidence type="ECO:0000256" key="10">
    <source>
        <dbReference type="PIRSR" id="PIRSR016262-3"/>
    </source>
</evidence>
<proteinExistence type="inferred from homology"/>
<dbReference type="OrthoDB" id="9787061at2"/>
<feature type="domain" description="BPL/LPL catalytic" evidence="11">
    <location>
        <begin position="32"/>
        <end position="207"/>
    </location>
</feature>
<evidence type="ECO:0000256" key="7">
    <source>
        <dbReference type="PIRNR" id="PIRNR016262"/>
    </source>
</evidence>
<dbReference type="AlphaFoldDB" id="A0A1J8NGI0"/>
<comment type="function">
    <text evidence="5 6 7">Catalyzes the transfer of endogenously produced octanoic acid from octanoyl-acyl-carrier-protein onto the lipoyl domains of lipoate-dependent enzymes. Lipoyl-ACP can also act as a substrate although octanoyl-ACP is likely to be the physiological substrate.</text>
</comment>
<dbReference type="Proteomes" id="UP000183924">
    <property type="component" value="Unassembled WGS sequence"/>
</dbReference>
<dbReference type="PIRSF" id="PIRSF016262">
    <property type="entry name" value="LPLase"/>
    <property type="match status" value="1"/>
</dbReference>
<dbReference type="GO" id="GO:0009249">
    <property type="term" value="P:protein lipoylation"/>
    <property type="evidence" value="ECO:0007669"/>
    <property type="project" value="InterPro"/>
</dbReference>
<gene>
    <name evidence="6" type="primary">lipB</name>
    <name evidence="12" type="ORF">A1D18_06205</name>
</gene>
<evidence type="ECO:0000313" key="13">
    <source>
        <dbReference type="Proteomes" id="UP000183924"/>
    </source>
</evidence>
<comment type="similarity">
    <text evidence="6 7">Belongs to the LipB family.</text>
</comment>
<comment type="miscellaneous">
    <text evidence="6">In the reaction, the free carboxyl group of octanoic acid is attached via an amide linkage to the epsilon-amino group of a specific lysine residue of lipoyl domains of lipoate-dependent enzymes.</text>
</comment>
<dbReference type="Gene3D" id="3.30.930.10">
    <property type="entry name" value="Bira Bifunctional Protein, Domain 2"/>
    <property type="match status" value="1"/>
</dbReference>
<dbReference type="UniPathway" id="UPA00538">
    <property type="reaction ID" value="UER00592"/>
</dbReference>
<evidence type="ECO:0000256" key="5">
    <source>
        <dbReference type="ARBA" id="ARBA00024732"/>
    </source>
</evidence>
<evidence type="ECO:0000256" key="9">
    <source>
        <dbReference type="PIRSR" id="PIRSR016262-2"/>
    </source>
</evidence>
<comment type="caution">
    <text evidence="12">The sequence shown here is derived from an EMBL/GenBank/DDBJ whole genome shotgun (WGS) entry which is preliminary data.</text>
</comment>
<sequence length="216" mass="24278">MTHQQFIVRPLQQGDYNTIAQAMRVFTDKRNPETPDEIWLIEHNPVYTLGQAGKWEHILNPGNIPIEKTDRGGQVTYHGPGQLVIYPLLNLRRLNLGVRELVTLLENTLINLLATYDISAKAKKEAPGVYVNSAKIASIGLRIRRGYCYHGIAFNVSMNLNPFTGINPCGVSQLSITQLSDLGGPNDLNRVANDFIKQFQQELEIYKNSISMKLAF</sequence>
<feature type="site" description="Lowers pKa of active site Cys" evidence="6 10">
    <location>
        <position position="135"/>
    </location>
</feature>
<evidence type="ECO:0000256" key="6">
    <source>
        <dbReference type="HAMAP-Rule" id="MF_00013"/>
    </source>
</evidence>
<evidence type="ECO:0000256" key="4">
    <source>
        <dbReference type="ARBA" id="ARBA00023315"/>
    </source>
</evidence>
<evidence type="ECO:0000313" key="12">
    <source>
        <dbReference type="EMBL" id="OIZ94425.1"/>
    </source>
</evidence>
<dbReference type="RefSeq" id="WP_071662913.1">
    <property type="nucleotide sequence ID" value="NZ_LUKY01000033.1"/>
</dbReference>
<dbReference type="GO" id="GO:0033819">
    <property type="term" value="F:lipoyl(octanoyl) transferase activity"/>
    <property type="evidence" value="ECO:0007669"/>
    <property type="project" value="UniProtKB-EC"/>
</dbReference>
<evidence type="ECO:0000256" key="2">
    <source>
        <dbReference type="ARBA" id="ARBA00022490"/>
    </source>
</evidence>
<accession>A0A1J8NGI0</accession>
<evidence type="ECO:0000259" key="11">
    <source>
        <dbReference type="PROSITE" id="PS51733"/>
    </source>
</evidence>
<dbReference type="InterPro" id="IPR000544">
    <property type="entry name" value="Octanoyltransferase"/>
</dbReference>
<dbReference type="PANTHER" id="PTHR10993:SF7">
    <property type="entry name" value="LIPOYLTRANSFERASE 2, MITOCHONDRIAL-RELATED"/>
    <property type="match status" value="1"/>
</dbReference>
<comment type="pathway">
    <text evidence="1 6 7">Protein modification; protein lipoylation via endogenous pathway; protein N(6)-(lipoyl)lysine from octanoyl-[acyl-carrier-protein]: step 1/2.</text>
</comment>
<feature type="binding site" evidence="6 9">
    <location>
        <begin position="151"/>
        <end position="153"/>
    </location>
    <ligand>
        <name>substrate</name>
    </ligand>
</feature>
<dbReference type="SUPFAM" id="SSF55681">
    <property type="entry name" value="Class II aaRS and biotin synthetases"/>
    <property type="match status" value="1"/>
</dbReference>
<reference evidence="12 13" key="1">
    <citation type="submission" date="2016-03" db="EMBL/GenBank/DDBJ databases">
        <title>Comparative genomics of Rickettsiella.</title>
        <authorList>
            <person name="Chandler C."/>
            <person name="Wang Y."/>
        </authorList>
    </citation>
    <scope>NUCLEOTIDE SEQUENCE [LARGE SCALE GENOMIC DNA]</scope>
    <source>
        <strain evidence="12 13">RCFS May 2013</strain>
    </source>
</reference>
<feature type="binding site" evidence="6 9">
    <location>
        <begin position="71"/>
        <end position="78"/>
    </location>
    <ligand>
        <name>substrate</name>
    </ligand>
</feature>